<evidence type="ECO:0000313" key="2">
    <source>
        <dbReference type="EMBL" id="KAK3305925.1"/>
    </source>
</evidence>
<reference evidence="2" key="2">
    <citation type="submission" date="2023-06" db="EMBL/GenBank/DDBJ databases">
        <authorList>
            <consortium name="Lawrence Berkeley National Laboratory"/>
            <person name="Mondo S.J."/>
            <person name="Hensen N."/>
            <person name="Bonometti L."/>
            <person name="Westerberg I."/>
            <person name="Brannstrom I.O."/>
            <person name="Guillou S."/>
            <person name="Cros-Aarteil S."/>
            <person name="Calhoun S."/>
            <person name="Haridas S."/>
            <person name="Kuo A."/>
            <person name="Pangilinan J."/>
            <person name="Riley R."/>
            <person name="Labutti K."/>
            <person name="Andreopoulos B."/>
            <person name="Lipzen A."/>
            <person name="Chen C."/>
            <person name="Yanf M."/>
            <person name="Daum C."/>
            <person name="Ng V."/>
            <person name="Clum A."/>
            <person name="Steindorff A."/>
            <person name="Ohm R."/>
            <person name="Martin F."/>
            <person name="Silar P."/>
            <person name="Natvig D."/>
            <person name="Lalanne C."/>
            <person name="Gautier V."/>
            <person name="Ament-Velasquez S.L."/>
            <person name="Kruys A."/>
            <person name="Hutchinson M.I."/>
            <person name="Powell A.J."/>
            <person name="Barry K."/>
            <person name="Miller A.N."/>
            <person name="Grigoriev I.V."/>
            <person name="Debuchy R."/>
            <person name="Gladieux P."/>
            <person name="Thoren M.H."/>
            <person name="Johannesson H."/>
        </authorList>
    </citation>
    <scope>NUCLEOTIDE SEQUENCE</scope>
    <source>
        <strain evidence="2">CBS 333.67</strain>
    </source>
</reference>
<gene>
    <name evidence="2" type="ORF">B0T15DRAFT_416901</name>
</gene>
<reference evidence="2" key="1">
    <citation type="journal article" date="2023" name="Mol. Phylogenet. Evol.">
        <title>Genome-scale phylogeny and comparative genomics of the fungal order Sordariales.</title>
        <authorList>
            <person name="Hensen N."/>
            <person name="Bonometti L."/>
            <person name="Westerberg I."/>
            <person name="Brannstrom I.O."/>
            <person name="Guillou S."/>
            <person name="Cros-Aarteil S."/>
            <person name="Calhoun S."/>
            <person name="Haridas S."/>
            <person name="Kuo A."/>
            <person name="Mondo S."/>
            <person name="Pangilinan J."/>
            <person name="Riley R."/>
            <person name="LaButti K."/>
            <person name="Andreopoulos B."/>
            <person name="Lipzen A."/>
            <person name="Chen C."/>
            <person name="Yan M."/>
            <person name="Daum C."/>
            <person name="Ng V."/>
            <person name="Clum A."/>
            <person name="Steindorff A."/>
            <person name="Ohm R.A."/>
            <person name="Martin F."/>
            <person name="Silar P."/>
            <person name="Natvig D.O."/>
            <person name="Lalanne C."/>
            <person name="Gautier V."/>
            <person name="Ament-Velasquez S.L."/>
            <person name="Kruys A."/>
            <person name="Hutchinson M.I."/>
            <person name="Powell A.J."/>
            <person name="Barry K."/>
            <person name="Miller A.N."/>
            <person name="Grigoriev I.V."/>
            <person name="Debuchy R."/>
            <person name="Gladieux P."/>
            <person name="Hiltunen Thoren M."/>
            <person name="Johannesson H."/>
        </authorList>
    </citation>
    <scope>NUCLEOTIDE SEQUENCE</scope>
    <source>
        <strain evidence="2">CBS 333.67</strain>
    </source>
</reference>
<dbReference type="AlphaFoldDB" id="A0AAJ0GU71"/>
<dbReference type="RefSeq" id="XP_062721705.1">
    <property type="nucleotide sequence ID" value="XM_062865480.1"/>
</dbReference>
<sequence>MGRPAGSVGRPQLKAEDLIRIQTLSRDAQMGPTQISKITGYSLHQIKYALKKKTPTVGVRTGRPRKGEPSPRKKKEGAKEGGSGTTSAERLGEEDEPMQDSSLGEKAVEQQPALVEQQLIQHLADHTAEPPPPPPQPAAAAQSSQPPTAAGQPEQQPGEVRTEPVAQQ</sequence>
<accession>A0AAJ0GU71</accession>
<comment type="caution">
    <text evidence="2">The sequence shown here is derived from an EMBL/GenBank/DDBJ whole genome shotgun (WGS) entry which is preliminary data.</text>
</comment>
<keyword evidence="3" id="KW-1185">Reference proteome</keyword>
<feature type="compositionally biased region" description="Low complexity" evidence="1">
    <location>
        <begin position="138"/>
        <end position="153"/>
    </location>
</feature>
<organism evidence="2 3">
    <name type="scientific">Chaetomium strumarium</name>
    <dbReference type="NCBI Taxonomy" id="1170767"/>
    <lineage>
        <taxon>Eukaryota</taxon>
        <taxon>Fungi</taxon>
        <taxon>Dikarya</taxon>
        <taxon>Ascomycota</taxon>
        <taxon>Pezizomycotina</taxon>
        <taxon>Sordariomycetes</taxon>
        <taxon>Sordariomycetidae</taxon>
        <taxon>Sordariales</taxon>
        <taxon>Chaetomiaceae</taxon>
        <taxon>Chaetomium</taxon>
    </lineage>
</organism>
<name>A0AAJ0GU71_9PEZI</name>
<evidence type="ECO:0000313" key="3">
    <source>
        <dbReference type="Proteomes" id="UP001273166"/>
    </source>
</evidence>
<protein>
    <submittedName>
        <fullName evidence="2">Uncharacterized protein</fullName>
    </submittedName>
</protein>
<proteinExistence type="predicted"/>
<dbReference type="EMBL" id="JAUDZG010000004">
    <property type="protein sequence ID" value="KAK3305925.1"/>
    <property type="molecule type" value="Genomic_DNA"/>
</dbReference>
<feature type="region of interest" description="Disordered" evidence="1">
    <location>
        <begin position="50"/>
        <end position="168"/>
    </location>
</feature>
<evidence type="ECO:0000256" key="1">
    <source>
        <dbReference type="SAM" id="MobiDB-lite"/>
    </source>
</evidence>
<dbReference type="Proteomes" id="UP001273166">
    <property type="component" value="Unassembled WGS sequence"/>
</dbReference>
<dbReference type="GeneID" id="87884309"/>